<name>A0A2W7IS39_9PROT</name>
<evidence type="ECO:0000313" key="3">
    <source>
        <dbReference type="Proteomes" id="UP000249688"/>
    </source>
</evidence>
<evidence type="ECO:0000256" key="1">
    <source>
        <dbReference type="SAM" id="Phobius"/>
    </source>
</evidence>
<evidence type="ECO:0000313" key="2">
    <source>
        <dbReference type="EMBL" id="PZW49090.1"/>
    </source>
</evidence>
<keyword evidence="1" id="KW-0472">Membrane</keyword>
<keyword evidence="3" id="KW-1185">Reference proteome</keyword>
<dbReference type="Pfam" id="PF06532">
    <property type="entry name" value="NrsF"/>
    <property type="match status" value="1"/>
</dbReference>
<dbReference type="InterPro" id="IPR009495">
    <property type="entry name" value="NrsF"/>
</dbReference>
<feature type="transmembrane region" description="Helical" evidence="1">
    <location>
        <begin position="158"/>
        <end position="177"/>
    </location>
</feature>
<dbReference type="EMBL" id="QKYU01000003">
    <property type="protein sequence ID" value="PZW49090.1"/>
    <property type="molecule type" value="Genomic_DNA"/>
</dbReference>
<feature type="transmembrane region" description="Helical" evidence="1">
    <location>
        <begin position="124"/>
        <end position="146"/>
    </location>
</feature>
<sequence length="211" mass="21994">METDEMIATLAADLTPVQPVVPWRRAMFWLLLAVTLITGAVAWYGFRPDIHERMLMPSEQIQWIASVLAGVLAALAAARLAEPGRSEAWALLPLPAVVVWLAGLGWGCLADIARLGAAALTLGTSWHCMGFIVGLGVPLLAVLLYLLKDGASLRPGPVAALAGLAAAALSSAGLSLFHHLDAVLMILVWHGAAVALVAGIGAVSGRFALAR</sequence>
<dbReference type="RefSeq" id="WP_111396800.1">
    <property type="nucleotide sequence ID" value="NZ_QKYU01000003.1"/>
</dbReference>
<dbReference type="AlphaFoldDB" id="A0A2W7IS39"/>
<keyword evidence="1" id="KW-0812">Transmembrane</keyword>
<gene>
    <name evidence="2" type="ORF">C8P66_103116</name>
</gene>
<dbReference type="Proteomes" id="UP000249688">
    <property type="component" value="Unassembled WGS sequence"/>
</dbReference>
<reference evidence="2 3" key="1">
    <citation type="submission" date="2018-06" db="EMBL/GenBank/DDBJ databases">
        <title>Genomic Encyclopedia of Archaeal and Bacterial Type Strains, Phase II (KMG-II): from individual species to whole genera.</title>
        <authorList>
            <person name="Goeker M."/>
        </authorList>
    </citation>
    <scope>NUCLEOTIDE SEQUENCE [LARGE SCALE GENOMIC DNA]</scope>
    <source>
        <strain evidence="2 3">DSM 24525</strain>
    </source>
</reference>
<proteinExistence type="predicted"/>
<feature type="transmembrane region" description="Helical" evidence="1">
    <location>
        <begin position="183"/>
        <end position="209"/>
    </location>
</feature>
<organism evidence="2 3">
    <name type="scientific">Humitalea rosea</name>
    <dbReference type="NCBI Taxonomy" id="990373"/>
    <lineage>
        <taxon>Bacteria</taxon>
        <taxon>Pseudomonadati</taxon>
        <taxon>Pseudomonadota</taxon>
        <taxon>Alphaproteobacteria</taxon>
        <taxon>Acetobacterales</taxon>
        <taxon>Roseomonadaceae</taxon>
        <taxon>Humitalea</taxon>
    </lineage>
</organism>
<accession>A0A2W7IS39</accession>
<dbReference type="OrthoDB" id="6024860at2"/>
<feature type="transmembrane region" description="Helical" evidence="1">
    <location>
        <begin position="26"/>
        <end position="46"/>
    </location>
</feature>
<evidence type="ECO:0008006" key="4">
    <source>
        <dbReference type="Google" id="ProtNLM"/>
    </source>
</evidence>
<feature type="transmembrane region" description="Helical" evidence="1">
    <location>
        <begin position="88"/>
        <end position="112"/>
    </location>
</feature>
<feature type="transmembrane region" description="Helical" evidence="1">
    <location>
        <begin position="61"/>
        <end position="81"/>
    </location>
</feature>
<keyword evidence="1" id="KW-1133">Transmembrane helix</keyword>
<protein>
    <recommendedName>
        <fullName evidence="4">DUF1109 domain-containing protein</fullName>
    </recommendedName>
</protein>
<comment type="caution">
    <text evidence="2">The sequence shown here is derived from an EMBL/GenBank/DDBJ whole genome shotgun (WGS) entry which is preliminary data.</text>
</comment>